<gene>
    <name evidence="1" type="ORF">FHY67_04220</name>
</gene>
<sequence>MTVDDVKDHYGAESDADLARILKKTRGAISKWRSYGIPASTQAILQIQTKGKLKANLEALTA</sequence>
<name>A0A8H2K786_ACIRA</name>
<comment type="caution">
    <text evidence="1">The sequence shown here is derived from an EMBL/GenBank/DDBJ whole genome shotgun (WGS) entry which is preliminary data.</text>
</comment>
<evidence type="ECO:0000313" key="2">
    <source>
        <dbReference type="Proteomes" id="UP000314285"/>
    </source>
</evidence>
<evidence type="ECO:0000313" key="1">
    <source>
        <dbReference type="EMBL" id="TNX93650.1"/>
    </source>
</evidence>
<accession>A0A8H2K786</accession>
<reference evidence="1 2" key="1">
    <citation type="submission" date="2019-06" db="EMBL/GenBank/DDBJ databases">
        <title>Genome of Acinetobacter radioresistens APH1, a phenol degrading strain.</title>
        <authorList>
            <person name="Liu Y."/>
        </authorList>
    </citation>
    <scope>NUCLEOTIDE SEQUENCE [LARGE SCALE GENOMIC DNA]</scope>
    <source>
        <strain evidence="1 2">APH1</strain>
    </source>
</reference>
<dbReference type="RefSeq" id="WP_064095905.1">
    <property type="nucleotide sequence ID" value="NZ_BKXI01000007.1"/>
</dbReference>
<proteinExistence type="predicted"/>
<dbReference type="InterPro" id="IPR010982">
    <property type="entry name" value="Lambda_DNA-bd_dom_sf"/>
</dbReference>
<dbReference type="Pfam" id="PF14549">
    <property type="entry name" value="P22_Cro"/>
    <property type="match status" value="1"/>
</dbReference>
<protein>
    <submittedName>
        <fullName evidence="1">Uncharacterized protein</fullName>
    </submittedName>
</protein>
<dbReference type="EMBL" id="VFBM01000002">
    <property type="protein sequence ID" value="TNX93650.1"/>
    <property type="molecule type" value="Genomic_DNA"/>
</dbReference>
<dbReference type="SUPFAM" id="SSF47413">
    <property type="entry name" value="lambda repressor-like DNA-binding domains"/>
    <property type="match status" value="1"/>
</dbReference>
<organism evidence="1 2">
    <name type="scientific">Acinetobacter radioresistens</name>
    <dbReference type="NCBI Taxonomy" id="40216"/>
    <lineage>
        <taxon>Bacteria</taxon>
        <taxon>Pseudomonadati</taxon>
        <taxon>Pseudomonadota</taxon>
        <taxon>Gammaproteobacteria</taxon>
        <taxon>Moraxellales</taxon>
        <taxon>Moraxellaceae</taxon>
        <taxon>Acinetobacter</taxon>
    </lineage>
</organism>
<dbReference type="Gene3D" id="1.10.260.40">
    <property type="entry name" value="lambda repressor-like DNA-binding domains"/>
    <property type="match status" value="1"/>
</dbReference>
<dbReference type="Proteomes" id="UP000314285">
    <property type="component" value="Unassembled WGS sequence"/>
</dbReference>
<dbReference type="GO" id="GO:0003677">
    <property type="term" value="F:DNA binding"/>
    <property type="evidence" value="ECO:0007669"/>
    <property type="project" value="InterPro"/>
</dbReference>
<dbReference type="AlphaFoldDB" id="A0A8H2K786"/>